<feature type="chain" id="PRO_5018026427" evidence="2">
    <location>
        <begin position="23"/>
        <end position="214"/>
    </location>
</feature>
<accession>A0A3N4KRK6</accession>
<sequence>MNFFIIITMLFLSSSLPRTVLTLGMAIDSSASVSEDKGFNFAVELDPQTFDAVDAFRFDHETSNVDFTTQELDLDNPENDGPDNDDSKDVDFTNTLSRRGLEPVLFPVLSCETSDASPYVKDVYDIADWVGNRKLQGQWDCRQTNIGGSKCHRVQWSGSAEAALCGPYGLVVRCNVFADRVRTIADRCARKGKAGGKLVFTTSGASIIVYHKSR</sequence>
<evidence type="ECO:0000313" key="3">
    <source>
        <dbReference type="EMBL" id="RPB13147.1"/>
    </source>
</evidence>
<protein>
    <submittedName>
        <fullName evidence="3">Uncharacterized protein</fullName>
    </submittedName>
</protein>
<gene>
    <name evidence="3" type="ORF">P167DRAFT_544825</name>
</gene>
<reference evidence="3 4" key="1">
    <citation type="journal article" date="2018" name="Nat. Ecol. Evol.">
        <title>Pezizomycetes genomes reveal the molecular basis of ectomycorrhizal truffle lifestyle.</title>
        <authorList>
            <person name="Murat C."/>
            <person name="Payen T."/>
            <person name="Noel B."/>
            <person name="Kuo A."/>
            <person name="Morin E."/>
            <person name="Chen J."/>
            <person name="Kohler A."/>
            <person name="Krizsan K."/>
            <person name="Balestrini R."/>
            <person name="Da Silva C."/>
            <person name="Montanini B."/>
            <person name="Hainaut M."/>
            <person name="Levati E."/>
            <person name="Barry K.W."/>
            <person name="Belfiori B."/>
            <person name="Cichocki N."/>
            <person name="Clum A."/>
            <person name="Dockter R.B."/>
            <person name="Fauchery L."/>
            <person name="Guy J."/>
            <person name="Iotti M."/>
            <person name="Le Tacon F."/>
            <person name="Lindquist E.A."/>
            <person name="Lipzen A."/>
            <person name="Malagnac F."/>
            <person name="Mello A."/>
            <person name="Molinier V."/>
            <person name="Miyauchi S."/>
            <person name="Poulain J."/>
            <person name="Riccioni C."/>
            <person name="Rubini A."/>
            <person name="Sitrit Y."/>
            <person name="Splivallo R."/>
            <person name="Traeger S."/>
            <person name="Wang M."/>
            <person name="Zifcakova L."/>
            <person name="Wipf D."/>
            <person name="Zambonelli A."/>
            <person name="Paolocci F."/>
            <person name="Nowrousian M."/>
            <person name="Ottonello S."/>
            <person name="Baldrian P."/>
            <person name="Spatafora J.W."/>
            <person name="Henrissat B."/>
            <person name="Nagy L.G."/>
            <person name="Aury J.M."/>
            <person name="Wincker P."/>
            <person name="Grigoriev I.V."/>
            <person name="Bonfante P."/>
            <person name="Martin F.M."/>
        </authorList>
    </citation>
    <scope>NUCLEOTIDE SEQUENCE [LARGE SCALE GENOMIC DNA]</scope>
    <source>
        <strain evidence="3 4">CCBAS932</strain>
    </source>
</reference>
<dbReference type="AlphaFoldDB" id="A0A3N4KRK6"/>
<dbReference type="EMBL" id="ML119124">
    <property type="protein sequence ID" value="RPB13147.1"/>
    <property type="molecule type" value="Genomic_DNA"/>
</dbReference>
<feature type="compositionally biased region" description="Acidic residues" evidence="1">
    <location>
        <begin position="72"/>
        <end position="84"/>
    </location>
</feature>
<keyword evidence="2" id="KW-0732">Signal</keyword>
<dbReference type="InParanoid" id="A0A3N4KRK6"/>
<evidence type="ECO:0000256" key="2">
    <source>
        <dbReference type="SAM" id="SignalP"/>
    </source>
</evidence>
<keyword evidence="4" id="KW-1185">Reference proteome</keyword>
<dbReference type="OrthoDB" id="5492163at2759"/>
<evidence type="ECO:0000256" key="1">
    <source>
        <dbReference type="SAM" id="MobiDB-lite"/>
    </source>
</evidence>
<name>A0A3N4KRK6_9PEZI</name>
<evidence type="ECO:0000313" key="4">
    <source>
        <dbReference type="Proteomes" id="UP000277580"/>
    </source>
</evidence>
<feature type="signal peptide" evidence="2">
    <location>
        <begin position="1"/>
        <end position="22"/>
    </location>
</feature>
<dbReference type="Proteomes" id="UP000277580">
    <property type="component" value="Unassembled WGS sequence"/>
</dbReference>
<feature type="region of interest" description="Disordered" evidence="1">
    <location>
        <begin position="70"/>
        <end position="90"/>
    </location>
</feature>
<proteinExistence type="predicted"/>
<organism evidence="3 4">
    <name type="scientific">Morchella conica CCBAS932</name>
    <dbReference type="NCBI Taxonomy" id="1392247"/>
    <lineage>
        <taxon>Eukaryota</taxon>
        <taxon>Fungi</taxon>
        <taxon>Dikarya</taxon>
        <taxon>Ascomycota</taxon>
        <taxon>Pezizomycotina</taxon>
        <taxon>Pezizomycetes</taxon>
        <taxon>Pezizales</taxon>
        <taxon>Morchellaceae</taxon>
        <taxon>Morchella</taxon>
    </lineage>
</organism>